<evidence type="ECO:0000313" key="1">
    <source>
        <dbReference type="EMBL" id="BBM84238.1"/>
    </source>
</evidence>
<dbReference type="KEGG" id="uam:UABAM_02594"/>
<dbReference type="EMBL" id="AP019860">
    <property type="protein sequence ID" value="BBM84238.1"/>
    <property type="molecule type" value="Genomic_DNA"/>
</dbReference>
<sequence>MRIRKAKIVDSKHLELEEPLQGEIGQIIQAVVSDNEGDAWKNKAKQHFFQDVL</sequence>
<gene>
    <name evidence="1" type="ORF">UABAM_02594</name>
</gene>
<protein>
    <submittedName>
        <fullName evidence="1">Uncharacterized protein</fullName>
    </submittedName>
</protein>
<dbReference type="Proteomes" id="UP000326354">
    <property type="component" value="Chromosome"/>
</dbReference>
<keyword evidence="2" id="KW-1185">Reference proteome</keyword>
<dbReference type="RefSeq" id="WP_173013287.1">
    <property type="nucleotide sequence ID" value="NZ_AP019860.1"/>
</dbReference>
<name>A0A5S9ILS6_UABAM</name>
<proteinExistence type="predicted"/>
<dbReference type="AlphaFoldDB" id="A0A5S9ILS6"/>
<accession>A0A5S9ILS6</accession>
<reference evidence="1 2" key="1">
    <citation type="submission" date="2019-08" db="EMBL/GenBank/DDBJ databases">
        <title>Complete genome sequence of Candidatus Uab amorphum.</title>
        <authorList>
            <person name="Shiratori T."/>
            <person name="Suzuki S."/>
            <person name="Kakizawa Y."/>
            <person name="Ishida K."/>
        </authorList>
    </citation>
    <scope>NUCLEOTIDE SEQUENCE [LARGE SCALE GENOMIC DNA]</scope>
    <source>
        <strain evidence="1 2">SRT547</strain>
    </source>
</reference>
<evidence type="ECO:0000313" key="2">
    <source>
        <dbReference type="Proteomes" id="UP000326354"/>
    </source>
</evidence>
<organism evidence="1 2">
    <name type="scientific">Uabimicrobium amorphum</name>
    <dbReference type="NCBI Taxonomy" id="2596890"/>
    <lineage>
        <taxon>Bacteria</taxon>
        <taxon>Pseudomonadati</taxon>
        <taxon>Planctomycetota</taxon>
        <taxon>Candidatus Uabimicrobiia</taxon>
        <taxon>Candidatus Uabimicrobiales</taxon>
        <taxon>Candidatus Uabimicrobiaceae</taxon>
        <taxon>Candidatus Uabimicrobium</taxon>
    </lineage>
</organism>